<evidence type="ECO:0000313" key="3">
    <source>
        <dbReference type="Proteomes" id="UP000037069"/>
    </source>
</evidence>
<dbReference type="STRING" id="7375.A0A0L0CCX7"/>
<name>A0A0L0CCX7_LUCCU</name>
<dbReference type="SMART" id="SM01057">
    <property type="entry name" value="Carb_anhydrase"/>
    <property type="match status" value="1"/>
</dbReference>
<dbReference type="SUPFAM" id="SSF51069">
    <property type="entry name" value="Carbonic anhydrase"/>
    <property type="match status" value="1"/>
</dbReference>
<dbReference type="PROSITE" id="PS51144">
    <property type="entry name" value="ALPHA_CA_2"/>
    <property type="match status" value="1"/>
</dbReference>
<evidence type="ECO:0000313" key="2">
    <source>
        <dbReference type="EMBL" id="KNC29319.1"/>
    </source>
</evidence>
<dbReference type="Proteomes" id="UP000037069">
    <property type="component" value="Unassembled WGS sequence"/>
</dbReference>
<organism evidence="2 3">
    <name type="scientific">Lucilia cuprina</name>
    <name type="common">Green bottle fly</name>
    <name type="synonym">Australian sheep blowfly</name>
    <dbReference type="NCBI Taxonomy" id="7375"/>
    <lineage>
        <taxon>Eukaryota</taxon>
        <taxon>Metazoa</taxon>
        <taxon>Ecdysozoa</taxon>
        <taxon>Arthropoda</taxon>
        <taxon>Hexapoda</taxon>
        <taxon>Insecta</taxon>
        <taxon>Pterygota</taxon>
        <taxon>Neoptera</taxon>
        <taxon>Endopterygota</taxon>
        <taxon>Diptera</taxon>
        <taxon>Brachycera</taxon>
        <taxon>Muscomorpha</taxon>
        <taxon>Oestroidea</taxon>
        <taxon>Calliphoridae</taxon>
        <taxon>Luciliinae</taxon>
        <taxon>Lucilia</taxon>
    </lineage>
</organism>
<accession>A0A0L0CCX7</accession>
<protein>
    <recommendedName>
        <fullName evidence="1">Alpha-carbonic anhydrase domain-containing protein</fullName>
    </recommendedName>
</protein>
<dbReference type="InterPro" id="IPR001148">
    <property type="entry name" value="CA_dom"/>
</dbReference>
<sequence>MTQNLELPVSSGTLEQIPVGILSTNSLNAEQGKQCIGKHQIPFKNIFGLSVMGYITDPFKLTNFDVLPIETIMENNDHTIVIRLKYNTSIPTINLGESIDLGAYRFEFMYFQWFEKSSTTLPIELHLVFYNSRAKDFQHALKHKNYIIIFAFSMTETRSYSTFPVNTEYTSLLKNLEHVRIGLTKAHIENVPLNSWMPEHLTDFFLYEGYLTLFNCETQVLWVDFLNTINLEPKLIKEFELLQTFGGAALMKQYMNFISPNGSFITNVDSIIENNLGIIFLNDFDIYDKNSLTSLILKSGGCFEFTPSTSFFFHSILLSMKLQNNNQVKQDLVPKPRSYDHNVTNGRF</sequence>
<dbReference type="InterPro" id="IPR036398">
    <property type="entry name" value="CA_dom_sf"/>
</dbReference>
<reference evidence="2 3" key="1">
    <citation type="journal article" date="2015" name="Nat. Commun.">
        <title>Lucilia cuprina genome unlocks parasitic fly biology to underpin future interventions.</title>
        <authorList>
            <person name="Anstead C.A."/>
            <person name="Korhonen P.K."/>
            <person name="Young N.D."/>
            <person name="Hall R.S."/>
            <person name="Jex A.R."/>
            <person name="Murali S.C."/>
            <person name="Hughes D.S."/>
            <person name="Lee S.F."/>
            <person name="Perry T."/>
            <person name="Stroehlein A.J."/>
            <person name="Ansell B.R."/>
            <person name="Breugelmans B."/>
            <person name="Hofmann A."/>
            <person name="Qu J."/>
            <person name="Dugan S."/>
            <person name="Lee S.L."/>
            <person name="Chao H."/>
            <person name="Dinh H."/>
            <person name="Han Y."/>
            <person name="Doddapaneni H.V."/>
            <person name="Worley K.C."/>
            <person name="Muzny D.M."/>
            <person name="Ioannidis P."/>
            <person name="Waterhouse R.M."/>
            <person name="Zdobnov E.M."/>
            <person name="James P.J."/>
            <person name="Bagnall N.H."/>
            <person name="Kotze A.C."/>
            <person name="Gibbs R.A."/>
            <person name="Richards S."/>
            <person name="Batterham P."/>
            <person name="Gasser R.B."/>
        </authorList>
    </citation>
    <scope>NUCLEOTIDE SEQUENCE [LARGE SCALE GENOMIC DNA]</scope>
    <source>
        <strain evidence="2 3">LS</strain>
        <tissue evidence="2">Full body</tissue>
    </source>
</reference>
<keyword evidence="3" id="KW-1185">Reference proteome</keyword>
<dbReference type="EMBL" id="JRES01000678">
    <property type="protein sequence ID" value="KNC29319.1"/>
    <property type="molecule type" value="Genomic_DNA"/>
</dbReference>
<proteinExistence type="predicted"/>
<comment type="caution">
    <text evidence="2">The sequence shown here is derived from an EMBL/GenBank/DDBJ whole genome shotgun (WGS) entry which is preliminary data.</text>
</comment>
<dbReference type="AlphaFoldDB" id="A0A0L0CCX7"/>
<dbReference type="Gene3D" id="3.10.200.10">
    <property type="entry name" value="Alpha carbonic anhydrase"/>
    <property type="match status" value="1"/>
</dbReference>
<feature type="domain" description="Alpha-carbonic anhydrase" evidence="1">
    <location>
        <begin position="1"/>
        <end position="269"/>
    </location>
</feature>
<dbReference type="OrthoDB" id="8059915at2759"/>
<dbReference type="Pfam" id="PF00194">
    <property type="entry name" value="Carb_anhydrase"/>
    <property type="match status" value="1"/>
</dbReference>
<gene>
    <name evidence="2" type="ORF">FF38_02426</name>
</gene>
<evidence type="ECO:0000259" key="1">
    <source>
        <dbReference type="PROSITE" id="PS51144"/>
    </source>
</evidence>